<evidence type="ECO:0000313" key="9">
    <source>
        <dbReference type="EMBL" id="MCY9576982.1"/>
    </source>
</evidence>
<feature type="domain" description="3-dehydroquinate synthase C-terminal" evidence="8">
    <location>
        <begin position="180"/>
        <end position="322"/>
    </location>
</feature>
<evidence type="ECO:0000256" key="1">
    <source>
        <dbReference type="ARBA" id="ARBA00001911"/>
    </source>
</evidence>
<feature type="domain" description="3-dehydroquinate synthase N-terminal" evidence="7">
    <location>
        <begin position="66"/>
        <end position="178"/>
    </location>
</feature>
<dbReference type="Gene3D" id="1.20.1090.10">
    <property type="entry name" value="Dehydroquinate synthase-like - alpha domain"/>
    <property type="match status" value="1"/>
</dbReference>
<evidence type="ECO:0000256" key="6">
    <source>
        <dbReference type="ARBA" id="ARBA00023285"/>
    </source>
</evidence>
<dbReference type="RefSeq" id="WP_197226276.1">
    <property type="nucleotide sequence ID" value="NZ_JAMDMH010000034.1"/>
</dbReference>
<evidence type="ECO:0000256" key="3">
    <source>
        <dbReference type="ARBA" id="ARBA00022723"/>
    </source>
</evidence>
<dbReference type="InterPro" id="IPR050071">
    <property type="entry name" value="Dehydroquinate_synthase"/>
</dbReference>
<comment type="caution">
    <text evidence="9">The sequence shown here is derived from an EMBL/GenBank/DDBJ whole genome shotgun (WGS) entry which is preliminary data.</text>
</comment>
<dbReference type="InterPro" id="IPR030963">
    <property type="entry name" value="DHQ_synth_fam"/>
</dbReference>
<evidence type="ECO:0000256" key="2">
    <source>
        <dbReference type="ARBA" id="ARBA00001941"/>
    </source>
</evidence>
<keyword evidence="10" id="KW-1185">Reference proteome</keyword>
<comment type="cofactor">
    <cofactor evidence="1">
        <name>NAD(+)</name>
        <dbReference type="ChEBI" id="CHEBI:57540"/>
    </cofactor>
</comment>
<evidence type="ECO:0000256" key="4">
    <source>
        <dbReference type="ARBA" id="ARBA00023027"/>
    </source>
</evidence>
<sequence length="373" mass="41912">MHHRTICFGSYHYDYVIEEKISSELTSYIEHLQITKVFIVSDHQVPYPIVEEIKNELSSIFIVHLIQFPAGERYKTLKTVNRICEKMIELKADRNSLIIAAGGGLAGNVAGMAATLLFRGLPLIHIPTTLMAASDSVLSLKQAVNLENGKNLVGHFYAPKLVYVNIKYLMELPAREIQAGLCETIKNLLTIAPYSIKKLSSIFNRDQIYSQEELNVILQFCIEAKTNVMQDDPYEKNEALCLEYGHTIGHALELAAKGTYNHGESIAFGMTCAAEISSELGLLSQADVALHYDLLAQIGVNVQPSQEELQLVLNHYLKHDNKRGYIQMSDHQIGFVLLKELGKMHYTNGQLLTPVNVQLVKEIIKKRVKKYAI</sequence>
<reference evidence="9 10" key="1">
    <citation type="submission" date="2022-05" db="EMBL/GenBank/DDBJ databases">
        <title>Genome Sequencing of Bee-Associated Microbes.</title>
        <authorList>
            <person name="Dunlap C."/>
        </authorList>
    </citation>
    <scope>NUCLEOTIDE SEQUENCE [LARGE SCALE GENOMIC DNA]</scope>
    <source>
        <strain evidence="9 10">CBP-1093</strain>
    </source>
</reference>
<keyword evidence="4" id="KW-0520">NAD</keyword>
<proteinExistence type="predicted"/>
<keyword evidence="6" id="KW-0170">Cobalt</keyword>
<dbReference type="SUPFAM" id="SSF56796">
    <property type="entry name" value="Dehydroquinate synthase-like"/>
    <property type="match status" value="1"/>
</dbReference>
<dbReference type="InterPro" id="IPR030960">
    <property type="entry name" value="DHQS/DOIS_N"/>
</dbReference>
<keyword evidence="3" id="KW-0479">Metal-binding</keyword>
<dbReference type="CDD" id="cd08197">
    <property type="entry name" value="DOIS"/>
    <property type="match status" value="1"/>
</dbReference>
<dbReference type="PANTHER" id="PTHR43622:SF1">
    <property type="entry name" value="3-DEHYDROQUINATE SYNTHASE"/>
    <property type="match status" value="1"/>
</dbReference>
<protein>
    <submittedName>
        <fullName evidence="9">2-deoxy-scyllo-inosose synthase</fullName>
    </submittedName>
</protein>
<dbReference type="InterPro" id="IPR056179">
    <property type="entry name" value="DHQS_C"/>
</dbReference>
<evidence type="ECO:0000256" key="5">
    <source>
        <dbReference type="ARBA" id="ARBA00023239"/>
    </source>
</evidence>
<keyword evidence="5" id="KW-0456">Lyase</keyword>
<dbReference type="EMBL" id="JAMDMH010000034">
    <property type="protein sequence ID" value="MCY9576982.1"/>
    <property type="molecule type" value="Genomic_DNA"/>
</dbReference>
<evidence type="ECO:0000313" key="10">
    <source>
        <dbReference type="Proteomes" id="UP001527057"/>
    </source>
</evidence>
<organism evidence="9 10">
    <name type="scientific">Bacillus xiamenensis</name>
    <dbReference type="NCBI Taxonomy" id="1178537"/>
    <lineage>
        <taxon>Bacteria</taxon>
        <taxon>Bacillati</taxon>
        <taxon>Bacillota</taxon>
        <taxon>Bacilli</taxon>
        <taxon>Bacillales</taxon>
        <taxon>Bacillaceae</taxon>
        <taxon>Bacillus</taxon>
    </lineage>
</organism>
<gene>
    <name evidence="9" type="ORF">M5W27_14380</name>
</gene>
<evidence type="ECO:0000259" key="8">
    <source>
        <dbReference type="Pfam" id="PF24621"/>
    </source>
</evidence>
<dbReference type="Proteomes" id="UP001527057">
    <property type="component" value="Unassembled WGS sequence"/>
</dbReference>
<accession>A0ABT4F4J2</accession>
<dbReference type="PANTHER" id="PTHR43622">
    <property type="entry name" value="3-DEHYDROQUINATE SYNTHASE"/>
    <property type="match status" value="1"/>
</dbReference>
<dbReference type="Pfam" id="PF24621">
    <property type="entry name" value="DHQS_C"/>
    <property type="match status" value="1"/>
</dbReference>
<dbReference type="Pfam" id="PF01761">
    <property type="entry name" value="DHQ_synthase"/>
    <property type="match status" value="1"/>
</dbReference>
<comment type="cofactor">
    <cofactor evidence="2">
        <name>Co(2+)</name>
        <dbReference type="ChEBI" id="CHEBI:48828"/>
    </cofactor>
</comment>
<dbReference type="PIRSF" id="PIRSF001455">
    <property type="entry name" value="DHQ_synth"/>
    <property type="match status" value="1"/>
</dbReference>
<evidence type="ECO:0000259" key="7">
    <source>
        <dbReference type="Pfam" id="PF01761"/>
    </source>
</evidence>
<name>A0ABT4F4J2_9BACI</name>
<dbReference type="Gene3D" id="3.40.50.1970">
    <property type="match status" value="1"/>
</dbReference>